<dbReference type="Gene3D" id="1.10.10.10">
    <property type="entry name" value="Winged helix-like DNA-binding domain superfamily/Winged helix DNA-binding domain"/>
    <property type="match status" value="1"/>
</dbReference>
<comment type="similarity">
    <text evidence="1">Belongs to the LysR transcriptional regulatory family.</text>
</comment>
<dbReference type="PANTHER" id="PTHR30537">
    <property type="entry name" value="HTH-TYPE TRANSCRIPTIONAL REGULATOR"/>
    <property type="match status" value="1"/>
</dbReference>
<dbReference type="EMBL" id="CP017148">
    <property type="protein sequence ID" value="AOO84912.1"/>
    <property type="molecule type" value="Genomic_DNA"/>
</dbReference>
<proteinExistence type="inferred from homology"/>
<gene>
    <name evidence="6" type="ORF">BHK69_29715</name>
</gene>
<dbReference type="SUPFAM" id="SSF46785">
    <property type="entry name" value="Winged helix' DNA-binding domain"/>
    <property type="match status" value="1"/>
</dbReference>
<evidence type="ECO:0000256" key="2">
    <source>
        <dbReference type="ARBA" id="ARBA00023015"/>
    </source>
</evidence>
<evidence type="ECO:0000259" key="5">
    <source>
        <dbReference type="PROSITE" id="PS50931"/>
    </source>
</evidence>
<reference evidence="6 7" key="1">
    <citation type="journal article" date="2015" name="Antonie Van Leeuwenhoek">
        <title>Bosea vaviloviae sp. nov., a new species of slow-growing rhizobia isolated from nodules of the relict species Vavilovia formosa (Stev.) Fed.</title>
        <authorList>
            <person name="Safronova V.I."/>
            <person name="Kuznetsova I.G."/>
            <person name="Sazanova A.L."/>
            <person name="Kimeklis A.K."/>
            <person name="Belimov A.A."/>
            <person name="Andronov E.E."/>
            <person name="Pinaev A.G."/>
            <person name="Chizhevskaya E.P."/>
            <person name="Pukhaev A.R."/>
            <person name="Popov K.P."/>
            <person name="Willems A."/>
            <person name="Tikhonovich I.A."/>
        </authorList>
    </citation>
    <scope>NUCLEOTIDE SEQUENCE [LARGE SCALE GENOMIC DNA]</scope>
    <source>
        <strain evidence="6 7">Vaf18</strain>
        <plasmid evidence="6">unnamed1</plasmid>
    </source>
</reference>
<dbReference type="Proteomes" id="UP000094969">
    <property type="component" value="Plasmid unnamed1"/>
</dbReference>
<accession>A0A1D7UC09</accession>
<organism evidence="6 7">
    <name type="scientific">Bosea vaviloviae</name>
    <dbReference type="NCBI Taxonomy" id="1526658"/>
    <lineage>
        <taxon>Bacteria</taxon>
        <taxon>Pseudomonadati</taxon>
        <taxon>Pseudomonadota</taxon>
        <taxon>Alphaproteobacteria</taxon>
        <taxon>Hyphomicrobiales</taxon>
        <taxon>Boseaceae</taxon>
        <taxon>Bosea</taxon>
    </lineage>
</organism>
<dbReference type="KEGG" id="bvv:BHK69_29715"/>
<evidence type="ECO:0000256" key="3">
    <source>
        <dbReference type="ARBA" id="ARBA00023125"/>
    </source>
</evidence>
<evidence type="ECO:0000313" key="7">
    <source>
        <dbReference type="Proteomes" id="UP000094969"/>
    </source>
</evidence>
<dbReference type="InterPro" id="IPR005119">
    <property type="entry name" value="LysR_subst-bd"/>
</dbReference>
<dbReference type="InterPro" id="IPR000847">
    <property type="entry name" value="LysR_HTH_N"/>
</dbReference>
<dbReference type="InterPro" id="IPR036388">
    <property type="entry name" value="WH-like_DNA-bd_sf"/>
</dbReference>
<dbReference type="InterPro" id="IPR058163">
    <property type="entry name" value="LysR-type_TF_proteobact-type"/>
</dbReference>
<dbReference type="FunFam" id="1.10.10.10:FF:000001">
    <property type="entry name" value="LysR family transcriptional regulator"/>
    <property type="match status" value="1"/>
</dbReference>
<dbReference type="OrthoDB" id="9813056at2"/>
<feature type="domain" description="HTH lysR-type" evidence="5">
    <location>
        <begin position="1"/>
        <end position="59"/>
    </location>
</feature>
<keyword evidence="2" id="KW-0805">Transcription regulation</keyword>
<keyword evidence="4" id="KW-0804">Transcription</keyword>
<dbReference type="AlphaFoldDB" id="A0A1D7UC09"/>
<sequence length="304" mass="33910">MDRLTQLEVFVKTAELNSLSKAADTLGMSNAAASRHLAALEERLAARLIERNTRRLWLTEAGQEFLQRCGALLNELAEAEDAVSERTLSPKGLLRVTSSLSFATIYLAPMLPAFRALYPKLNVQITAANRYPDFIEAGIDVAIRTREQEPDSNIIVRRLGQMRRVLAASPGYFSAHGVPQSPAELARHDMLVYNLANDPYSLHLRRGTVAETIRISAALDSNDGQVVRQAALAGLGILIQPLYIVQPDIVAGRLVPILMDWELPMLTMNIAYQNRLRLPAKIRVFSDFLVEHIRQKSDANIWMD</sequence>
<dbReference type="GO" id="GO:0006351">
    <property type="term" value="P:DNA-templated transcription"/>
    <property type="evidence" value="ECO:0007669"/>
    <property type="project" value="TreeGrafter"/>
</dbReference>
<keyword evidence="7" id="KW-1185">Reference proteome</keyword>
<keyword evidence="3" id="KW-0238">DNA-binding</keyword>
<dbReference type="CDD" id="cd08422">
    <property type="entry name" value="PBP2_CrgA_like"/>
    <property type="match status" value="1"/>
</dbReference>
<dbReference type="Gene3D" id="3.40.190.290">
    <property type="match status" value="1"/>
</dbReference>
<keyword evidence="6" id="KW-0614">Plasmid</keyword>
<evidence type="ECO:0000256" key="1">
    <source>
        <dbReference type="ARBA" id="ARBA00009437"/>
    </source>
</evidence>
<geneLocation type="plasmid" evidence="6 7">
    <name>unnamed1</name>
</geneLocation>
<evidence type="ECO:0000313" key="6">
    <source>
        <dbReference type="EMBL" id="AOO84912.1"/>
    </source>
</evidence>
<protein>
    <submittedName>
        <fullName evidence="6">LysR family transcriptional regulator</fullName>
    </submittedName>
</protein>
<dbReference type="RefSeq" id="WP_069694095.1">
    <property type="nucleotide sequence ID" value="NZ_CP017148.1"/>
</dbReference>
<dbReference type="InterPro" id="IPR036390">
    <property type="entry name" value="WH_DNA-bd_sf"/>
</dbReference>
<dbReference type="GO" id="GO:0043565">
    <property type="term" value="F:sequence-specific DNA binding"/>
    <property type="evidence" value="ECO:0007669"/>
    <property type="project" value="TreeGrafter"/>
</dbReference>
<evidence type="ECO:0000256" key="4">
    <source>
        <dbReference type="ARBA" id="ARBA00023163"/>
    </source>
</evidence>
<dbReference type="SUPFAM" id="SSF53850">
    <property type="entry name" value="Periplasmic binding protein-like II"/>
    <property type="match status" value="1"/>
</dbReference>
<name>A0A1D7UC09_9HYPH</name>
<dbReference type="Pfam" id="PF00126">
    <property type="entry name" value="HTH_1"/>
    <property type="match status" value="1"/>
</dbReference>
<dbReference type="PANTHER" id="PTHR30537:SF35">
    <property type="entry name" value="TRANSCRIPTIONAL REGULATORY PROTEIN"/>
    <property type="match status" value="1"/>
</dbReference>
<dbReference type="Pfam" id="PF03466">
    <property type="entry name" value="LysR_substrate"/>
    <property type="match status" value="1"/>
</dbReference>
<dbReference type="PROSITE" id="PS50931">
    <property type="entry name" value="HTH_LYSR"/>
    <property type="match status" value="1"/>
</dbReference>
<dbReference type="GO" id="GO:0003700">
    <property type="term" value="F:DNA-binding transcription factor activity"/>
    <property type="evidence" value="ECO:0007669"/>
    <property type="project" value="InterPro"/>
</dbReference>